<evidence type="ECO:0000313" key="2">
    <source>
        <dbReference type="Proteomes" id="UP000664417"/>
    </source>
</evidence>
<comment type="caution">
    <text evidence="1">The sequence shown here is derived from an EMBL/GenBank/DDBJ whole genome shotgun (WGS) entry which is preliminary data.</text>
</comment>
<reference evidence="1" key="1">
    <citation type="submission" date="2021-03" db="EMBL/GenBank/DDBJ databases">
        <authorList>
            <person name="Wang G."/>
        </authorList>
    </citation>
    <scope>NUCLEOTIDE SEQUENCE</scope>
    <source>
        <strain evidence="1">KCTC 12899</strain>
    </source>
</reference>
<keyword evidence="2" id="KW-1185">Reference proteome</keyword>
<proteinExistence type="predicted"/>
<protein>
    <submittedName>
        <fullName evidence="1">Uncharacterized protein</fullName>
    </submittedName>
</protein>
<organism evidence="1 2">
    <name type="scientific">Acanthopleuribacter pedis</name>
    <dbReference type="NCBI Taxonomy" id="442870"/>
    <lineage>
        <taxon>Bacteria</taxon>
        <taxon>Pseudomonadati</taxon>
        <taxon>Acidobacteriota</taxon>
        <taxon>Holophagae</taxon>
        <taxon>Acanthopleuribacterales</taxon>
        <taxon>Acanthopleuribacteraceae</taxon>
        <taxon>Acanthopleuribacter</taxon>
    </lineage>
</organism>
<gene>
    <name evidence="1" type="ORF">J3U88_09975</name>
</gene>
<name>A0A8J7Q7K3_9BACT</name>
<sequence length="199" mass="23252">MVVSISDYWQSIDFEMKIELYRSYLFVGHCYFLKRYLAQGAIFTERRLSIGAIHVNTCSESLKALERAARNYDIEFDDDVLELKGRAFAAFFDASLLTILMHEALTMSDVRKLFKSSRIYYTEEHRTEPMAVWFPATLRSSKDFDERRDGLTLHNLVTYAKQLPKDDSSLMRERILTALKNVQPFSYPRLFIAMLDTLS</sequence>
<dbReference type="EMBL" id="JAFREP010000007">
    <property type="protein sequence ID" value="MBO1318789.1"/>
    <property type="molecule type" value="Genomic_DNA"/>
</dbReference>
<dbReference type="Proteomes" id="UP000664417">
    <property type="component" value="Unassembled WGS sequence"/>
</dbReference>
<dbReference type="AlphaFoldDB" id="A0A8J7Q7K3"/>
<accession>A0A8J7Q7K3</accession>
<dbReference type="RefSeq" id="WP_207858526.1">
    <property type="nucleotide sequence ID" value="NZ_JAFREP010000007.1"/>
</dbReference>
<evidence type="ECO:0000313" key="1">
    <source>
        <dbReference type="EMBL" id="MBO1318789.1"/>
    </source>
</evidence>